<feature type="compositionally biased region" description="Basic and acidic residues" evidence="1">
    <location>
        <begin position="75"/>
        <end position="89"/>
    </location>
</feature>
<dbReference type="WBParaSite" id="PgE034_g003_t02">
    <property type="protein sequence ID" value="PgE034_g003_t02"/>
    <property type="gene ID" value="PgE034_g003"/>
</dbReference>
<evidence type="ECO:0000256" key="1">
    <source>
        <dbReference type="SAM" id="MobiDB-lite"/>
    </source>
</evidence>
<name>A0A914ZY70_PARUN</name>
<protein>
    <submittedName>
        <fullName evidence="3">Uncharacterized protein</fullName>
    </submittedName>
</protein>
<evidence type="ECO:0000313" key="2">
    <source>
        <dbReference type="Proteomes" id="UP000887569"/>
    </source>
</evidence>
<dbReference type="Proteomes" id="UP000887569">
    <property type="component" value="Unplaced"/>
</dbReference>
<keyword evidence="2" id="KW-1185">Reference proteome</keyword>
<dbReference type="AlphaFoldDB" id="A0A914ZY70"/>
<sequence>IILLVTDSSSGCIMISALKKGANAKENQENLAVKRVRRLAISAQKTIATRQLSCVSVNRPTNRRTAHSMKASGKAVKDAQRAEIQHQKEKEIEQRTVEELVEHLKNIAPFNKRWQVVAV</sequence>
<proteinExistence type="predicted"/>
<accession>A0A914ZY70</accession>
<feature type="region of interest" description="Disordered" evidence="1">
    <location>
        <begin position="60"/>
        <end position="89"/>
    </location>
</feature>
<evidence type="ECO:0000313" key="3">
    <source>
        <dbReference type="WBParaSite" id="PgE034_g003_t02"/>
    </source>
</evidence>
<reference evidence="3" key="1">
    <citation type="submission" date="2022-11" db="UniProtKB">
        <authorList>
            <consortium name="WormBaseParasite"/>
        </authorList>
    </citation>
    <scope>IDENTIFICATION</scope>
</reference>
<organism evidence="2 3">
    <name type="scientific">Parascaris univalens</name>
    <name type="common">Nematode worm</name>
    <dbReference type="NCBI Taxonomy" id="6257"/>
    <lineage>
        <taxon>Eukaryota</taxon>
        <taxon>Metazoa</taxon>
        <taxon>Ecdysozoa</taxon>
        <taxon>Nematoda</taxon>
        <taxon>Chromadorea</taxon>
        <taxon>Rhabditida</taxon>
        <taxon>Spirurina</taxon>
        <taxon>Ascaridomorpha</taxon>
        <taxon>Ascaridoidea</taxon>
        <taxon>Ascarididae</taxon>
        <taxon>Parascaris</taxon>
    </lineage>
</organism>